<evidence type="ECO:0000256" key="1">
    <source>
        <dbReference type="SAM" id="Phobius"/>
    </source>
</evidence>
<keyword evidence="1" id="KW-0472">Membrane</keyword>
<organism evidence="2 3">
    <name type="scientific">Pseudalgibacter alginicilyticus</name>
    <dbReference type="NCBI Taxonomy" id="1736674"/>
    <lineage>
        <taxon>Bacteria</taxon>
        <taxon>Pseudomonadati</taxon>
        <taxon>Bacteroidota</taxon>
        <taxon>Flavobacteriia</taxon>
        <taxon>Flavobacteriales</taxon>
        <taxon>Flavobacteriaceae</taxon>
        <taxon>Pseudalgibacter</taxon>
    </lineage>
</organism>
<keyword evidence="3" id="KW-1185">Reference proteome</keyword>
<dbReference type="STRING" id="1736674.APS56_13835"/>
<reference evidence="2 3" key="1">
    <citation type="submission" date="2015-10" db="EMBL/GenBank/DDBJ databases">
        <authorList>
            <person name="Gilbert D.G."/>
        </authorList>
    </citation>
    <scope>NUCLEOTIDE SEQUENCE [LARGE SCALE GENOMIC DNA]</scope>
    <source>
        <strain evidence="3">HZ-22</strain>
    </source>
</reference>
<dbReference type="AlphaFoldDB" id="A0A0N7HYT4"/>
<name>A0A0N7HYT4_9FLAO</name>
<accession>A0A0N7HYT4</accession>
<keyword evidence="1" id="KW-1133">Transmembrane helix</keyword>
<dbReference type="EMBL" id="CP012898">
    <property type="protein sequence ID" value="ALJ06142.1"/>
    <property type="molecule type" value="Genomic_DNA"/>
</dbReference>
<evidence type="ECO:0000313" key="2">
    <source>
        <dbReference type="EMBL" id="ALJ06142.1"/>
    </source>
</evidence>
<keyword evidence="1" id="KW-0812">Transmembrane</keyword>
<sequence length="243" mass="27962">MLYWNYSIKILKIYIYVKTVEIQSLFFYIWRMKPRWYISIIIFIFTLIGIVSEQQISVPNQEIVLQFADSAVSTEETQNTLEIVKAQLQNLGVKNIQIEEFEAGSVTITYYSDSEVAIIKQSLSQEKHLTLDYTPFNHSEQESKLPSDKNTIAYNLDVHEIQKKHDSDWDLNGTPVPELKTKSNHCFNCNVFVSFIELDVEGQEGVSKIAYKVNRNMALSIDDTSRSIPEVRAGPMVNNLHSV</sequence>
<proteinExistence type="predicted"/>
<evidence type="ECO:0000313" key="3">
    <source>
        <dbReference type="Proteomes" id="UP000057981"/>
    </source>
</evidence>
<dbReference type="Proteomes" id="UP000057981">
    <property type="component" value="Chromosome"/>
</dbReference>
<feature type="transmembrane region" description="Helical" evidence="1">
    <location>
        <begin position="36"/>
        <end position="52"/>
    </location>
</feature>
<gene>
    <name evidence="2" type="ORF">APS56_13835</name>
</gene>
<protein>
    <submittedName>
        <fullName evidence="2">Uncharacterized protein</fullName>
    </submittedName>
</protein>
<dbReference type="KEGG" id="ahz:APS56_13835"/>